<evidence type="ECO:0000313" key="2">
    <source>
        <dbReference type="Proteomes" id="UP000050741"/>
    </source>
</evidence>
<evidence type="ECO:0000256" key="1">
    <source>
        <dbReference type="SAM" id="SignalP"/>
    </source>
</evidence>
<reference evidence="3" key="3">
    <citation type="submission" date="2016-06" db="UniProtKB">
        <authorList>
            <consortium name="WormBaseParasite"/>
        </authorList>
    </citation>
    <scope>IDENTIFICATION</scope>
</reference>
<accession>A0A183CBB8</accession>
<keyword evidence="2" id="KW-1185">Reference proteome</keyword>
<name>A0A183CBB8_GLOPA</name>
<sequence>MHPTICFIVLTTIVGIEGQLENFEPKKDDSTTKIGGQLENVDPKKEKEDVWDDKRSREYVEKMMEESREFGRIRHMKLPKVFVEVLDVGRCRKAVKDYCPCGWAMCVWRANYSCTNELTKCCPVNYDIKCCDSEKACIKKCDDKLRFEQSISRKKDSALKVEHILCTAPCRNVEHCAGWCQGFPYYNHLEDFEMIKKCVDTCVEFGPSFV</sequence>
<dbReference type="AlphaFoldDB" id="A0A183CBB8"/>
<organism evidence="2 3">
    <name type="scientific">Globodera pallida</name>
    <name type="common">Potato cyst nematode worm</name>
    <name type="synonym">Heterodera pallida</name>
    <dbReference type="NCBI Taxonomy" id="36090"/>
    <lineage>
        <taxon>Eukaryota</taxon>
        <taxon>Metazoa</taxon>
        <taxon>Ecdysozoa</taxon>
        <taxon>Nematoda</taxon>
        <taxon>Chromadorea</taxon>
        <taxon>Rhabditida</taxon>
        <taxon>Tylenchina</taxon>
        <taxon>Tylenchomorpha</taxon>
        <taxon>Tylenchoidea</taxon>
        <taxon>Heteroderidae</taxon>
        <taxon>Heteroderinae</taxon>
        <taxon>Globodera</taxon>
    </lineage>
</organism>
<proteinExistence type="predicted"/>
<reference evidence="2" key="1">
    <citation type="submission" date="2013-12" db="EMBL/GenBank/DDBJ databases">
        <authorList>
            <person name="Aslett M."/>
        </authorList>
    </citation>
    <scope>NUCLEOTIDE SEQUENCE [LARGE SCALE GENOMIC DNA]</scope>
    <source>
        <strain evidence="2">Lindley</strain>
    </source>
</reference>
<dbReference type="Proteomes" id="UP000050741">
    <property type="component" value="Unassembled WGS sequence"/>
</dbReference>
<keyword evidence="1" id="KW-0732">Signal</keyword>
<dbReference type="WBParaSite" id="GPLIN_001016900">
    <property type="protein sequence ID" value="GPLIN_001016900"/>
    <property type="gene ID" value="GPLIN_001016900"/>
</dbReference>
<feature type="chain" id="PRO_5008147359" evidence="1">
    <location>
        <begin position="19"/>
        <end position="210"/>
    </location>
</feature>
<evidence type="ECO:0000313" key="3">
    <source>
        <dbReference type="WBParaSite" id="GPLIN_001016900"/>
    </source>
</evidence>
<protein>
    <submittedName>
        <fullName evidence="3">TIL domain-containing protein</fullName>
    </submittedName>
</protein>
<feature type="signal peptide" evidence="1">
    <location>
        <begin position="1"/>
        <end position="18"/>
    </location>
</feature>
<reference evidence="2" key="2">
    <citation type="submission" date="2014-05" db="EMBL/GenBank/DDBJ databases">
        <title>The genome and life-stage specific transcriptomes of Globodera pallida elucidate key aspects of plant parasitism by a cyst nematode.</title>
        <authorList>
            <person name="Cotton J.A."/>
            <person name="Lilley C.J."/>
            <person name="Jones L.M."/>
            <person name="Kikuchi T."/>
            <person name="Reid A.J."/>
            <person name="Thorpe P."/>
            <person name="Tsai I.J."/>
            <person name="Beasley H."/>
            <person name="Blok V."/>
            <person name="Cock P.J.A."/>
            <person name="Van den Akker S.E."/>
            <person name="Holroyd N."/>
            <person name="Hunt M."/>
            <person name="Mantelin S."/>
            <person name="Naghra H."/>
            <person name="Pain A."/>
            <person name="Palomares-Rius J.E."/>
            <person name="Zarowiecki M."/>
            <person name="Berriman M."/>
            <person name="Jones J.T."/>
            <person name="Urwin P.E."/>
        </authorList>
    </citation>
    <scope>NUCLEOTIDE SEQUENCE [LARGE SCALE GENOMIC DNA]</scope>
    <source>
        <strain evidence="2">Lindley</strain>
    </source>
</reference>